<reference evidence="1 2" key="1">
    <citation type="journal article" date="2019" name="Sci. Rep.">
        <title>Orb-weaving spider Araneus ventricosus genome elucidates the spidroin gene catalogue.</title>
        <authorList>
            <person name="Kono N."/>
            <person name="Nakamura H."/>
            <person name="Ohtoshi R."/>
            <person name="Moran D.A.P."/>
            <person name="Shinohara A."/>
            <person name="Yoshida Y."/>
            <person name="Fujiwara M."/>
            <person name="Mori M."/>
            <person name="Tomita M."/>
            <person name="Arakawa K."/>
        </authorList>
    </citation>
    <scope>NUCLEOTIDE SEQUENCE [LARGE SCALE GENOMIC DNA]</scope>
</reference>
<evidence type="ECO:0000313" key="2">
    <source>
        <dbReference type="Proteomes" id="UP000499080"/>
    </source>
</evidence>
<name>A0A4Y2MQB1_ARAVE</name>
<protein>
    <submittedName>
        <fullName evidence="1">Uncharacterized protein</fullName>
    </submittedName>
</protein>
<dbReference type="Proteomes" id="UP000499080">
    <property type="component" value="Unassembled WGS sequence"/>
</dbReference>
<organism evidence="1 2">
    <name type="scientific">Araneus ventricosus</name>
    <name type="common">Orbweaver spider</name>
    <name type="synonym">Epeira ventricosa</name>
    <dbReference type="NCBI Taxonomy" id="182803"/>
    <lineage>
        <taxon>Eukaryota</taxon>
        <taxon>Metazoa</taxon>
        <taxon>Ecdysozoa</taxon>
        <taxon>Arthropoda</taxon>
        <taxon>Chelicerata</taxon>
        <taxon>Arachnida</taxon>
        <taxon>Araneae</taxon>
        <taxon>Araneomorphae</taxon>
        <taxon>Entelegynae</taxon>
        <taxon>Araneoidea</taxon>
        <taxon>Araneidae</taxon>
        <taxon>Araneus</taxon>
    </lineage>
</organism>
<gene>
    <name evidence="1" type="ORF">AVEN_190058_1</name>
</gene>
<proteinExistence type="predicted"/>
<dbReference type="AlphaFoldDB" id="A0A4Y2MQB1"/>
<accession>A0A4Y2MQB1</accession>
<evidence type="ECO:0000313" key="1">
    <source>
        <dbReference type="EMBL" id="GBN28903.1"/>
    </source>
</evidence>
<sequence length="76" mass="8576">MTASVQPRLFEVISKLSEMDLNMVKMYWYQAFISTLEPGQDPASVWHCSSRVPSLYSTSGTSVFILRLAPSLKLFS</sequence>
<keyword evidence="2" id="KW-1185">Reference proteome</keyword>
<comment type="caution">
    <text evidence="1">The sequence shown here is derived from an EMBL/GenBank/DDBJ whole genome shotgun (WGS) entry which is preliminary data.</text>
</comment>
<dbReference type="EMBL" id="BGPR01007707">
    <property type="protein sequence ID" value="GBN28903.1"/>
    <property type="molecule type" value="Genomic_DNA"/>
</dbReference>